<dbReference type="InterPro" id="IPR017850">
    <property type="entry name" value="Alkaline_phosphatase_core_sf"/>
</dbReference>
<keyword evidence="5 8" id="KW-0812">Transmembrane</keyword>
<evidence type="ECO:0000256" key="4">
    <source>
        <dbReference type="ARBA" id="ARBA00022475"/>
    </source>
</evidence>
<evidence type="ECO:0000256" key="2">
    <source>
        <dbReference type="ARBA" id="ARBA00004936"/>
    </source>
</evidence>
<gene>
    <name evidence="10" type="ORF">bsdE14_36800</name>
</gene>
<proteinExistence type="inferred from homology"/>
<dbReference type="SUPFAM" id="SSF53649">
    <property type="entry name" value="Alkaline phosphatase-like"/>
    <property type="match status" value="1"/>
</dbReference>
<comment type="caution">
    <text evidence="10">The sequence shown here is derived from an EMBL/GenBank/DDBJ whole genome shotgun (WGS) entry which is preliminary data.</text>
</comment>
<reference evidence="10 11" key="1">
    <citation type="journal article" date="2024" name="Int. J. Syst. Evol. Microbiol.">
        <title>Clostridium omnivorum sp. nov., isolated from anoxic soil under the treatment of reductive soil disinfestation.</title>
        <authorList>
            <person name="Ueki A."/>
            <person name="Tonouchi A."/>
            <person name="Kaku N."/>
            <person name="Honma S."/>
            <person name="Ueki K."/>
        </authorList>
    </citation>
    <scope>NUCLEOTIDE SEQUENCE [LARGE SCALE GENOMIC DNA]</scope>
    <source>
        <strain evidence="10 11">E14</strain>
    </source>
</reference>
<dbReference type="Gene3D" id="3.30.1120.170">
    <property type="match status" value="1"/>
</dbReference>
<dbReference type="EMBL" id="BRXR01000001">
    <property type="protein sequence ID" value="GLC32270.1"/>
    <property type="molecule type" value="Genomic_DNA"/>
</dbReference>
<protein>
    <submittedName>
        <fullName evidence="10">Sulfatase</fullName>
    </submittedName>
</protein>
<evidence type="ECO:0000256" key="8">
    <source>
        <dbReference type="SAM" id="Phobius"/>
    </source>
</evidence>
<feature type="transmembrane region" description="Helical" evidence="8">
    <location>
        <begin position="150"/>
        <end position="169"/>
    </location>
</feature>
<dbReference type="RefSeq" id="WP_264851573.1">
    <property type="nucleotide sequence ID" value="NZ_BRXR01000001.1"/>
</dbReference>
<dbReference type="InterPro" id="IPR050448">
    <property type="entry name" value="OpgB/LTA_synthase_biosynth"/>
</dbReference>
<evidence type="ECO:0000256" key="1">
    <source>
        <dbReference type="ARBA" id="ARBA00004651"/>
    </source>
</evidence>
<dbReference type="Pfam" id="PF00884">
    <property type="entry name" value="Sulfatase"/>
    <property type="match status" value="1"/>
</dbReference>
<dbReference type="CDD" id="cd16015">
    <property type="entry name" value="LTA_synthase"/>
    <property type="match status" value="1"/>
</dbReference>
<comment type="pathway">
    <text evidence="2">Cell wall biogenesis; lipoteichoic acid biosynthesis.</text>
</comment>
<dbReference type="InterPro" id="IPR012160">
    <property type="entry name" value="LtaS-like"/>
</dbReference>
<evidence type="ECO:0000256" key="6">
    <source>
        <dbReference type="ARBA" id="ARBA00022989"/>
    </source>
</evidence>
<keyword evidence="6 8" id="KW-1133">Transmembrane helix</keyword>
<dbReference type="InterPro" id="IPR000917">
    <property type="entry name" value="Sulfatase_N"/>
</dbReference>
<sequence length="620" mass="71170">MNKILKKSVSNIDILLFFIIIIIKLKQYSIQIGEGYFLKSSIFPTASSIAIILAIAILLKNKSRVKFLFLMDLIISIAIICDINYFRYFKDLLSIPVIKNGFLLGDVKSSVNSIFKIQDLLYFSDFLVIIPLMKIRKHFNFENISFVKRLAITFSILIIAVSTNSYYFYELSKEQPRLISTMYNKVYIEKKLGLINTHGIDIFNTLKNDASRKMAISKTKEEEIQNYLQANTTESSTALKGVGKGKNLIMIQVEALQNFVINAKVNGEEITPNLNKLASQSKYFDNYYYQVSSGGTSDAEFLSNNSLYPSPSGAAYYMYYDNDYNSIAKVLKTQGYSTNVFHGYKETFWNRNIMYKAEGFDNYYSEKDFNIDETVGLGLSDKSFLNQTVEKLKTMDKPYFSFIITLSSHFPFDDTEHYGDFNTGKYENTLLGNYIKAIHYTDEQLGMFLQKLDDEGISKDSIIVLYGDHNAIPKENEKDLADFMGIQNMNELEWAKLQKVPMMIHFPSNEYAEVNHITSGQIDLYPTLCNILDIQNQDLLGSDLLNTKNSTVVFRNGSFTDGKVFYLSSNSTYYDYSSGEKLNETEDLKAERTARLKELEYSDEILKHNLLKVYDKQNNN</sequence>
<comment type="similarity">
    <text evidence="3">Belongs to the LTA synthase family.</text>
</comment>
<feature type="domain" description="Sulfatase N-terminal" evidence="9">
    <location>
        <begin position="246"/>
        <end position="533"/>
    </location>
</feature>
<comment type="subcellular location">
    <subcellularLocation>
        <location evidence="1">Cell membrane</location>
        <topology evidence="1">Multi-pass membrane protein</topology>
    </subcellularLocation>
</comment>
<feature type="transmembrane region" description="Helical" evidence="8">
    <location>
        <begin position="67"/>
        <end position="89"/>
    </location>
</feature>
<dbReference type="PANTHER" id="PTHR47371">
    <property type="entry name" value="LIPOTEICHOIC ACID SYNTHASE"/>
    <property type="match status" value="1"/>
</dbReference>
<evidence type="ECO:0000259" key="9">
    <source>
        <dbReference type="Pfam" id="PF00884"/>
    </source>
</evidence>
<evidence type="ECO:0000313" key="10">
    <source>
        <dbReference type="EMBL" id="GLC32270.1"/>
    </source>
</evidence>
<dbReference type="Proteomes" id="UP001208567">
    <property type="component" value="Unassembled WGS sequence"/>
</dbReference>
<evidence type="ECO:0000256" key="3">
    <source>
        <dbReference type="ARBA" id="ARBA00009983"/>
    </source>
</evidence>
<dbReference type="PIRSF" id="PIRSF005091">
    <property type="entry name" value="Mmb_sulf_HI1246"/>
    <property type="match status" value="1"/>
</dbReference>
<evidence type="ECO:0000256" key="7">
    <source>
        <dbReference type="ARBA" id="ARBA00023136"/>
    </source>
</evidence>
<organism evidence="10 11">
    <name type="scientific">Clostridium omnivorum</name>
    <dbReference type="NCBI Taxonomy" id="1604902"/>
    <lineage>
        <taxon>Bacteria</taxon>
        <taxon>Bacillati</taxon>
        <taxon>Bacillota</taxon>
        <taxon>Clostridia</taxon>
        <taxon>Eubacteriales</taxon>
        <taxon>Clostridiaceae</taxon>
        <taxon>Clostridium</taxon>
    </lineage>
</organism>
<evidence type="ECO:0000256" key="5">
    <source>
        <dbReference type="ARBA" id="ARBA00022692"/>
    </source>
</evidence>
<keyword evidence="11" id="KW-1185">Reference proteome</keyword>
<dbReference type="Gene3D" id="3.40.720.10">
    <property type="entry name" value="Alkaline Phosphatase, subunit A"/>
    <property type="match status" value="1"/>
</dbReference>
<name>A0ABQ5NAM8_9CLOT</name>
<dbReference type="PANTHER" id="PTHR47371:SF3">
    <property type="entry name" value="PHOSPHOGLYCEROL TRANSFERASE I"/>
    <property type="match status" value="1"/>
</dbReference>
<evidence type="ECO:0000313" key="11">
    <source>
        <dbReference type="Proteomes" id="UP001208567"/>
    </source>
</evidence>
<keyword evidence="7 8" id="KW-0472">Membrane</keyword>
<keyword evidence="4" id="KW-1003">Cell membrane</keyword>
<accession>A0ABQ5NAM8</accession>
<feature type="transmembrane region" description="Helical" evidence="8">
    <location>
        <begin position="42"/>
        <end position="60"/>
    </location>
</feature>